<organism evidence="1 2">
    <name type="scientific">Flavobacterium zepuense</name>
    <dbReference type="NCBI Taxonomy" id="2593302"/>
    <lineage>
        <taxon>Bacteria</taxon>
        <taxon>Pseudomonadati</taxon>
        <taxon>Bacteroidota</taxon>
        <taxon>Flavobacteriia</taxon>
        <taxon>Flavobacteriales</taxon>
        <taxon>Flavobacteriaceae</taxon>
        <taxon>Flavobacterium</taxon>
    </lineage>
</organism>
<accession>A0A552V8I0</accession>
<dbReference type="EMBL" id="VJVZ01000002">
    <property type="protein sequence ID" value="TRW26768.1"/>
    <property type="molecule type" value="Genomic_DNA"/>
</dbReference>
<evidence type="ECO:0000313" key="2">
    <source>
        <dbReference type="Proteomes" id="UP000320643"/>
    </source>
</evidence>
<proteinExistence type="predicted"/>
<name>A0A552V8I0_9FLAO</name>
<reference evidence="1 2" key="1">
    <citation type="submission" date="2019-07" db="EMBL/GenBank/DDBJ databases">
        <title>Flavobacterium sp. nov., isolated from glacier ice.</title>
        <authorList>
            <person name="Liu Q."/>
            <person name="Xin Y.-H."/>
        </authorList>
    </citation>
    <scope>NUCLEOTIDE SEQUENCE [LARGE SCALE GENOMIC DNA]</scope>
    <source>
        <strain evidence="1 2">ZT4R6</strain>
    </source>
</reference>
<dbReference type="RefSeq" id="WP_143372265.1">
    <property type="nucleotide sequence ID" value="NZ_VJVZ01000002.1"/>
</dbReference>
<dbReference type="AlphaFoldDB" id="A0A552V8I0"/>
<gene>
    <name evidence="1" type="ORF">FMM05_05165</name>
</gene>
<keyword evidence="2" id="KW-1185">Reference proteome</keyword>
<protein>
    <submittedName>
        <fullName evidence="1">Uncharacterized protein</fullName>
    </submittedName>
</protein>
<comment type="caution">
    <text evidence="1">The sequence shown here is derived from an EMBL/GenBank/DDBJ whole genome shotgun (WGS) entry which is preliminary data.</text>
</comment>
<dbReference type="Proteomes" id="UP000320643">
    <property type="component" value="Unassembled WGS sequence"/>
</dbReference>
<sequence length="122" mass="13772">MEIDGTAAACFNKEEVKFLVNSHFTNKNKLSKVLFLGTEVSGKNCIGLYTYCFTARTMSTRIIHKVLKFEDKLYLVDGDNKTGDSLALKEFLDKYATLFSKDEIKRLTDSFNAGTKFNGSFL</sequence>
<evidence type="ECO:0000313" key="1">
    <source>
        <dbReference type="EMBL" id="TRW26768.1"/>
    </source>
</evidence>
<dbReference type="OrthoDB" id="9982373at2"/>